<dbReference type="AlphaFoldDB" id="A0AAV7SD23"/>
<dbReference type="Proteomes" id="UP001066276">
    <property type="component" value="Chromosome 4_2"/>
</dbReference>
<dbReference type="PANTHER" id="PTHR32083">
    <property type="entry name" value="CILIA AND FLAGELLA-ASSOCIATED PROTEIN 58-RELATED"/>
    <property type="match status" value="1"/>
</dbReference>
<keyword evidence="4" id="KW-1185">Reference proteome</keyword>
<feature type="coiled-coil region" evidence="2">
    <location>
        <begin position="753"/>
        <end position="780"/>
    </location>
</feature>
<dbReference type="PANTHER" id="PTHR32083:SF34">
    <property type="entry name" value="COILED-COIL DOMAIN-CONTAINING PROTEIN 146"/>
    <property type="match status" value="1"/>
</dbReference>
<dbReference type="GO" id="GO:0005856">
    <property type="term" value="C:cytoskeleton"/>
    <property type="evidence" value="ECO:0007669"/>
    <property type="project" value="TreeGrafter"/>
</dbReference>
<evidence type="ECO:0000313" key="4">
    <source>
        <dbReference type="Proteomes" id="UP001066276"/>
    </source>
</evidence>
<evidence type="ECO:0000313" key="3">
    <source>
        <dbReference type="EMBL" id="KAJ1161711.1"/>
    </source>
</evidence>
<feature type="coiled-coil region" evidence="2">
    <location>
        <begin position="136"/>
        <end position="275"/>
    </location>
</feature>
<evidence type="ECO:0008006" key="5">
    <source>
        <dbReference type="Google" id="ProtNLM"/>
    </source>
</evidence>
<sequence length="896" mass="105520">MTREETLYASGTIPGTRVAELKAKYTLLHGTLKSVQESEIQLLQDAKRYTAELEQQQRVLEKADQFPEVVDTEVSQMRVQLLKYRNDINAIEEREYQLMYRIDYLREEKKLLERELERIPKTVEVEKKTKVLTQNCEELTKENTQRKMEIKALKEDVTIKQKHIQKEEKDIEKQLEQQEVFKNELVQLQNIPPQLAKEMEKINRKMTDTEKKKLALEEQCQELINGIRQTEIKTKKTLEEKEEVMKELEEKRALLESKEQEFNQLTKLSEIAKENEAVALGDRASIDLNLRHCLMEKHMQHESLTRRQREKERELRSVKKAEFQLKFAQEALSHTQAFHQKLKLELDAFPKDDGAIAERKKELRKEVERVKREVSHQHTLTEVEIHMVEQCIAEEEKLVKEQDECREEVVNLTRLAQIKAVEREQKSRDNKKAQLRIVEVMQTIKGKDVILAEHQRKNQELQKRLKEFAEMYNIIRSERNKYVALIQTAGQRAAEMQEKIKILGNEIEILRTNALNKERQLQKSKLKEVNNNVIRDSLQRDLAKVVLALHEMKQKKEQQKLEIGRLTNMVNQTEDIMMQLRKKYENAVQERNERGVQLIEREEEVCIFYEKINIQEMLTRNGDIEVQAMDEKIRFLKMKLAEEKRQIEQARKTLPNKRALEAELVSLLIQFSQCHDKVNELEKKMESPETENRVRLLDGTDPSLSEMMKKIEELELSLAEKEEQLLEKDFISEQVSRLSDRVRVKAENGKQDTLTLAKKVNELQKKIKDATRKMMSHIAELSMQQANTMKLQQDIRDKEQFLELCCSRIEQGLPPSEESENEWLRTLRDEKRHKMESVAKAKVSLACIYTTVLSDSGMIFCSSVLHDVLSYLRWIGNPGHQASRLETASRRSITND</sequence>
<accession>A0AAV7SD23</accession>
<evidence type="ECO:0000256" key="1">
    <source>
        <dbReference type="ARBA" id="ARBA00023054"/>
    </source>
</evidence>
<feature type="coiled-coil region" evidence="2">
    <location>
        <begin position="451"/>
        <end position="590"/>
    </location>
</feature>
<reference evidence="3" key="1">
    <citation type="journal article" date="2022" name="bioRxiv">
        <title>Sequencing and chromosome-scale assembly of the giantPleurodeles waltlgenome.</title>
        <authorList>
            <person name="Brown T."/>
            <person name="Elewa A."/>
            <person name="Iarovenko S."/>
            <person name="Subramanian E."/>
            <person name="Araus A.J."/>
            <person name="Petzold A."/>
            <person name="Susuki M."/>
            <person name="Suzuki K.-i.T."/>
            <person name="Hayashi T."/>
            <person name="Toyoda A."/>
            <person name="Oliveira C."/>
            <person name="Osipova E."/>
            <person name="Leigh N.D."/>
            <person name="Simon A."/>
            <person name="Yun M.H."/>
        </authorList>
    </citation>
    <scope>NUCLEOTIDE SEQUENCE</scope>
    <source>
        <strain evidence="3">20211129_DDA</strain>
        <tissue evidence="3">Liver</tissue>
    </source>
</reference>
<evidence type="ECO:0000256" key="2">
    <source>
        <dbReference type="SAM" id="Coils"/>
    </source>
</evidence>
<proteinExistence type="predicted"/>
<name>A0AAV7SD23_PLEWA</name>
<dbReference type="EMBL" id="JANPWB010000008">
    <property type="protein sequence ID" value="KAJ1161711.1"/>
    <property type="molecule type" value="Genomic_DNA"/>
</dbReference>
<gene>
    <name evidence="3" type="ORF">NDU88_002192</name>
</gene>
<keyword evidence="1 2" id="KW-0175">Coiled coil</keyword>
<protein>
    <recommendedName>
        <fullName evidence="5">Coiled-coil domain-containing protein 146</fullName>
    </recommendedName>
</protein>
<organism evidence="3 4">
    <name type="scientific">Pleurodeles waltl</name>
    <name type="common">Iberian ribbed newt</name>
    <dbReference type="NCBI Taxonomy" id="8319"/>
    <lineage>
        <taxon>Eukaryota</taxon>
        <taxon>Metazoa</taxon>
        <taxon>Chordata</taxon>
        <taxon>Craniata</taxon>
        <taxon>Vertebrata</taxon>
        <taxon>Euteleostomi</taxon>
        <taxon>Amphibia</taxon>
        <taxon>Batrachia</taxon>
        <taxon>Caudata</taxon>
        <taxon>Salamandroidea</taxon>
        <taxon>Salamandridae</taxon>
        <taxon>Pleurodelinae</taxon>
        <taxon>Pleurodeles</taxon>
    </lineage>
</organism>
<comment type="caution">
    <text evidence="3">The sequence shown here is derived from an EMBL/GenBank/DDBJ whole genome shotgun (WGS) entry which is preliminary data.</text>
</comment>
<feature type="coiled-coil region" evidence="2">
    <location>
        <begin position="43"/>
        <end position="94"/>
    </location>
</feature>
<feature type="coiled-coil region" evidence="2">
    <location>
        <begin position="626"/>
        <end position="660"/>
    </location>
</feature>